<reference evidence="1" key="1">
    <citation type="submission" date="2021-02" db="EMBL/GenBank/DDBJ databases">
        <authorList>
            <consortium name="DOE Joint Genome Institute"/>
            <person name="Ahrendt S."/>
            <person name="Looney B.P."/>
            <person name="Miyauchi S."/>
            <person name="Morin E."/>
            <person name="Drula E."/>
            <person name="Courty P.E."/>
            <person name="Chicoki N."/>
            <person name="Fauchery L."/>
            <person name="Kohler A."/>
            <person name="Kuo A."/>
            <person name="Labutti K."/>
            <person name="Pangilinan J."/>
            <person name="Lipzen A."/>
            <person name="Riley R."/>
            <person name="Andreopoulos W."/>
            <person name="He G."/>
            <person name="Johnson J."/>
            <person name="Barry K.W."/>
            <person name="Grigoriev I.V."/>
            <person name="Nagy L."/>
            <person name="Hibbett D."/>
            <person name="Henrissat B."/>
            <person name="Matheny P.B."/>
            <person name="Labbe J."/>
            <person name="Martin F."/>
        </authorList>
    </citation>
    <scope>NUCLEOTIDE SEQUENCE</scope>
    <source>
        <strain evidence="1">EC-137</strain>
    </source>
</reference>
<protein>
    <submittedName>
        <fullName evidence="1">Uncharacterized protein</fullName>
    </submittedName>
</protein>
<name>A0ACB8QGY6_9AGAM</name>
<reference evidence="1" key="2">
    <citation type="journal article" date="2022" name="New Phytol.">
        <title>Evolutionary transition to the ectomycorrhizal habit in the genomes of a hyperdiverse lineage of mushroom-forming fungi.</title>
        <authorList>
            <person name="Looney B."/>
            <person name="Miyauchi S."/>
            <person name="Morin E."/>
            <person name="Drula E."/>
            <person name="Courty P.E."/>
            <person name="Kohler A."/>
            <person name="Kuo A."/>
            <person name="LaButti K."/>
            <person name="Pangilinan J."/>
            <person name="Lipzen A."/>
            <person name="Riley R."/>
            <person name="Andreopoulos W."/>
            <person name="He G."/>
            <person name="Johnson J."/>
            <person name="Nolan M."/>
            <person name="Tritt A."/>
            <person name="Barry K.W."/>
            <person name="Grigoriev I.V."/>
            <person name="Nagy L.G."/>
            <person name="Hibbett D."/>
            <person name="Henrissat B."/>
            <person name="Matheny P.B."/>
            <person name="Labbe J."/>
            <person name="Martin F.M."/>
        </authorList>
    </citation>
    <scope>NUCLEOTIDE SEQUENCE</scope>
    <source>
        <strain evidence="1">EC-137</strain>
    </source>
</reference>
<sequence>MFTFYRLLSIAGLVLSVNAQTKNVCGSICNTVCSNAAGNLPPISDDCQMIKNAVQIFQNNNDATFTVAPAATEELVFGTCSFFFTNLSNSTQVACWQDLANSASVSGAACFPPTMPLHSEGDCRALDGTWVLGYAPLYPGAAMLPQQFPS</sequence>
<evidence type="ECO:0000313" key="1">
    <source>
        <dbReference type="EMBL" id="KAI0031084.1"/>
    </source>
</evidence>
<keyword evidence="2" id="KW-1185">Reference proteome</keyword>
<proteinExistence type="predicted"/>
<dbReference type="Proteomes" id="UP000814128">
    <property type="component" value="Unassembled WGS sequence"/>
</dbReference>
<comment type="caution">
    <text evidence="1">The sequence shown here is derived from an EMBL/GenBank/DDBJ whole genome shotgun (WGS) entry which is preliminary data.</text>
</comment>
<gene>
    <name evidence="1" type="ORF">K488DRAFT_87144</name>
</gene>
<organism evidence="1 2">
    <name type="scientific">Vararia minispora EC-137</name>
    <dbReference type="NCBI Taxonomy" id="1314806"/>
    <lineage>
        <taxon>Eukaryota</taxon>
        <taxon>Fungi</taxon>
        <taxon>Dikarya</taxon>
        <taxon>Basidiomycota</taxon>
        <taxon>Agaricomycotina</taxon>
        <taxon>Agaricomycetes</taxon>
        <taxon>Russulales</taxon>
        <taxon>Lachnocladiaceae</taxon>
        <taxon>Vararia</taxon>
    </lineage>
</organism>
<evidence type="ECO:0000313" key="2">
    <source>
        <dbReference type="Proteomes" id="UP000814128"/>
    </source>
</evidence>
<accession>A0ACB8QGY6</accession>
<dbReference type="EMBL" id="MU273593">
    <property type="protein sequence ID" value="KAI0031084.1"/>
    <property type="molecule type" value="Genomic_DNA"/>
</dbReference>